<dbReference type="EMBL" id="LRQE01000002">
    <property type="protein sequence ID" value="KXA31854.1"/>
    <property type="molecule type" value="Genomic_DNA"/>
</dbReference>
<dbReference type="Proteomes" id="UP000070174">
    <property type="component" value="Unassembled WGS sequence"/>
</dbReference>
<accession>A0A133PSP8</accession>
<organism evidence="1">
    <name type="scientific">Peptoniphilus harei</name>
    <dbReference type="NCBI Taxonomy" id="54005"/>
    <lineage>
        <taxon>Bacteria</taxon>
        <taxon>Bacillati</taxon>
        <taxon>Bacillota</taxon>
        <taxon>Tissierellia</taxon>
        <taxon>Tissierellales</taxon>
        <taxon>Peptoniphilaceae</taxon>
        <taxon>Peptoniphilus</taxon>
    </lineage>
</organism>
<proteinExistence type="predicted"/>
<comment type="caution">
    <text evidence="1">The sequence shown here is derived from an EMBL/GenBank/DDBJ whole genome shotgun (WGS) entry which is preliminary data.</text>
</comment>
<protein>
    <submittedName>
        <fullName evidence="1">Uncharacterized protein</fullName>
    </submittedName>
</protein>
<evidence type="ECO:0000313" key="1">
    <source>
        <dbReference type="EMBL" id="KXA31854.1"/>
    </source>
</evidence>
<gene>
    <name evidence="1" type="ORF">HMPREF3229_00104</name>
</gene>
<reference evidence="1 2" key="1">
    <citation type="submission" date="2016-01" db="EMBL/GenBank/DDBJ databases">
        <authorList>
            <person name="Oliw E.H."/>
        </authorList>
    </citation>
    <scope>NUCLEOTIDE SEQUENCE [LARGE SCALE GENOMIC DNA]</scope>
    <source>
        <strain evidence="1 2">CMW7756A</strain>
    </source>
</reference>
<name>A0A133PSP8_9FIRM</name>
<dbReference type="AlphaFoldDB" id="A0A133PSP8"/>
<evidence type="ECO:0000313" key="2">
    <source>
        <dbReference type="Proteomes" id="UP000070174"/>
    </source>
</evidence>
<sequence>MPPKNFFTFNYIKKKKNLVLNKLAWVLYRGERNDNFSYNYS</sequence>